<gene>
    <name evidence="1" type="ORF">MHA02_29800</name>
</gene>
<protein>
    <recommendedName>
        <fullName evidence="3">DUF5131 family protein</fullName>
    </recommendedName>
</protein>
<evidence type="ECO:0008006" key="3">
    <source>
        <dbReference type="Google" id="ProtNLM"/>
    </source>
</evidence>
<dbReference type="EMBL" id="BJZT01000032">
    <property type="protein sequence ID" value="GEP00593.1"/>
    <property type="molecule type" value="Genomic_DNA"/>
</dbReference>
<comment type="caution">
    <text evidence="1">The sequence shown here is derived from an EMBL/GenBank/DDBJ whole genome shotgun (WGS) entry which is preliminary data.</text>
</comment>
<dbReference type="InterPro" id="IPR011101">
    <property type="entry name" value="DUF5131"/>
</dbReference>
<dbReference type="Pfam" id="PF07505">
    <property type="entry name" value="DUF5131"/>
    <property type="match status" value="1"/>
</dbReference>
<dbReference type="OrthoDB" id="9787478at2"/>
<sequence>MAETTGISWCDRTWSPWIGCTKISPACDGCYAAHLMDTRMGRVEWGPHGVRQRTSETYWRNLGKWDREAKAAGRIITVFPSLCDPWDNAADPGIRREWFAVMRETPSLMHLLLSKRPQNAVAMARAAGGLPKNAALGATCENQEVANRNVRHLLDAARELYPAFTFVSAEPLLGPIDFTRIDYGTIRGHTVIRDALKASDIERIDWVITGGETGQGQHKARPSHPDWFRLIQEQCTAAGVPYHHKQNGEWSTTHPNWPRAHPTVMANDGTLYRPEDLAYPDGPRYGEAIRANHDKAHLTNIYRVGKKLSGRLLDGVEYNGMPELRP</sequence>
<evidence type="ECO:0000313" key="1">
    <source>
        <dbReference type="EMBL" id="GEP00593.1"/>
    </source>
</evidence>
<reference evidence="1 2" key="1">
    <citation type="submission" date="2019-07" db="EMBL/GenBank/DDBJ databases">
        <title>Whole genome shotgun sequence of Methylobacterium haplocladii NBRC 107714.</title>
        <authorList>
            <person name="Hosoyama A."/>
            <person name="Uohara A."/>
            <person name="Ohji S."/>
            <person name="Ichikawa N."/>
        </authorList>
    </citation>
    <scope>NUCLEOTIDE SEQUENCE [LARGE SCALE GENOMIC DNA]</scope>
    <source>
        <strain evidence="1 2">NBRC 107714</strain>
    </source>
</reference>
<name>A0A512ISC9_9HYPH</name>
<dbReference type="Proteomes" id="UP000321258">
    <property type="component" value="Unassembled WGS sequence"/>
</dbReference>
<dbReference type="AlphaFoldDB" id="A0A512ISC9"/>
<proteinExistence type="predicted"/>
<organism evidence="1 2">
    <name type="scientific">Methylobacterium haplocladii</name>
    <dbReference type="NCBI Taxonomy" id="1176176"/>
    <lineage>
        <taxon>Bacteria</taxon>
        <taxon>Pseudomonadati</taxon>
        <taxon>Pseudomonadota</taxon>
        <taxon>Alphaproteobacteria</taxon>
        <taxon>Hyphomicrobiales</taxon>
        <taxon>Methylobacteriaceae</taxon>
        <taxon>Methylobacterium</taxon>
    </lineage>
</organism>
<accession>A0A512ISC9</accession>
<keyword evidence="2" id="KW-1185">Reference proteome</keyword>
<dbReference type="RefSeq" id="WP_147080007.1">
    <property type="nucleotide sequence ID" value="NZ_BJZT01000032.1"/>
</dbReference>
<evidence type="ECO:0000313" key="2">
    <source>
        <dbReference type="Proteomes" id="UP000321258"/>
    </source>
</evidence>